<dbReference type="GO" id="GO:0019354">
    <property type="term" value="P:siroheme biosynthetic process"/>
    <property type="evidence" value="ECO:0007669"/>
    <property type="project" value="InterPro"/>
</dbReference>
<dbReference type="Proteomes" id="UP001431656">
    <property type="component" value="Chromosome"/>
</dbReference>
<dbReference type="InterPro" id="IPR006366">
    <property type="entry name" value="CobA/CysG_C"/>
</dbReference>
<dbReference type="EMBL" id="AP028056">
    <property type="protein sequence ID" value="BEH01706.1"/>
    <property type="molecule type" value="Genomic_DNA"/>
</dbReference>
<gene>
    <name evidence="7" type="ORF">brsh051_09870</name>
</gene>
<keyword evidence="4" id="KW-0949">S-adenosyl-L-methionine</keyword>
<dbReference type="InterPro" id="IPR014777">
    <property type="entry name" value="4pyrrole_Mease_sub1"/>
</dbReference>
<dbReference type="Gene3D" id="3.40.1010.10">
    <property type="entry name" value="Cobalt-precorrin-4 Transmethylase, Domain 1"/>
    <property type="match status" value="1"/>
</dbReference>
<dbReference type="InterPro" id="IPR014776">
    <property type="entry name" value="4pyrrole_Mease_sub2"/>
</dbReference>
<keyword evidence="8" id="KW-1185">Reference proteome</keyword>
<evidence type="ECO:0000313" key="8">
    <source>
        <dbReference type="Proteomes" id="UP001431656"/>
    </source>
</evidence>
<feature type="domain" description="Tetrapyrrole methylase" evidence="6">
    <location>
        <begin position="11"/>
        <end position="222"/>
    </location>
</feature>
<keyword evidence="3" id="KW-0808">Transferase</keyword>
<dbReference type="GO" id="GO:0032259">
    <property type="term" value="P:methylation"/>
    <property type="evidence" value="ECO:0007669"/>
    <property type="project" value="UniProtKB-KW"/>
</dbReference>
<evidence type="ECO:0000256" key="2">
    <source>
        <dbReference type="ARBA" id="ARBA00022603"/>
    </source>
</evidence>
<organism evidence="7 8">
    <name type="scientific">Brooklawnia propionicigenes</name>
    <dbReference type="NCBI Taxonomy" id="3041175"/>
    <lineage>
        <taxon>Bacteria</taxon>
        <taxon>Bacillati</taxon>
        <taxon>Actinomycetota</taxon>
        <taxon>Actinomycetes</taxon>
        <taxon>Propionibacteriales</taxon>
        <taxon>Propionibacteriaceae</taxon>
        <taxon>Brooklawnia</taxon>
    </lineage>
</organism>
<dbReference type="RefSeq" id="WP_286268042.1">
    <property type="nucleotide sequence ID" value="NZ_AP028056.1"/>
</dbReference>
<dbReference type="KEGG" id="broo:brsh051_09870"/>
<evidence type="ECO:0000256" key="4">
    <source>
        <dbReference type="ARBA" id="ARBA00022691"/>
    </source>
</evidence>
<evidence type="ECO:0000259" key="6">
    <source>
        <dbReference type="Pfam" id="PF00590"/>
    </source>
</evidence>
<dbReference type="AlphaFoldDB" id="A0AAN0MGD3"/>
<name>A0AAN0MGD3_9ACTN</name>
<dbReference type="FunFam" id="3.30.950.10:FF:000001">
    <property type="entry name" value="Siroheme synthase"/>
    <property type="match status" value="1"/>
</dbReference>
<dbReference type="NCBIfam" id="NF004790">
    <property type="entry name" value="PRK06136.1"/>
    <property type="match status" value="1"/>
</dbReference>
<dbReference type="InterPro" id="IPR050161">
    <property type="entry name" value="Siro_Cobalamin_biosynth"/>
</dbReference>
<dbReference type="Gene3D" id="3.30.950.10">
    <property type="entry name" value="Methyltransferase, Cobalt-precorrin-4 Transmethylase, Domain 2"/>
    <property type="match status" value="1"/>
</dbReference>
<evidence type="ECO:0000256" key="3">
    <source>
        <dbReference type="ARBA" id="ARBA00022679"/>
    </source>
</evidence>
<accession>A0AAN0MGD3</accession>
<dbReference type="CDD" id="cd11642">
    <property type="entry name" value="SUMT"/>
    <property type="match status" value="1"/>
</dbReference>
<dbReference type="EC" id="2.1.1.107" evidence="1"/>
<evidence type="ECO:0000256" key="5">
    <source>
        <dbReference type="ARBA" id="ARBA00023244"/>
    </source>
</evidence>
<evidence type="ECO:0000313" key="7">
    <source>
        <dbReference type="EMBL" id="BEH01706.1"/>
    </source>
</evidence>
<dbReference type="InterPro" id="IPR035996">
    <property type="entry name" value="4pyrrol_Methylase_sf"/>
</dbReference>
<protein>
    <recommendedName>
        <fullName evidence="1">uroporphyrinogen-III C-methyltransferase</fullName>
        <ecNumber evidence="1">2.1.1.107</ecNumber>
    </recommendedName>
</protein>
<dbReference type="Pfam" id="PF00590">
    <property type="entry name" value="TP_methylase"/>
    <property type="match status" value="1"/>
</dbReference>
<reference evidence="7" key="1">
    <citation type="journal article" date="2024" name="Int. J. Syst. Evol. Microbiol.">
        <title>Brooklawnia propionicigenes sp. nov., a facultatively anaerobic, propionate-producing bacterium isolated from a methanogenic reactor treating waste from cattle farms.</title>
        <authorList>
            <person name="Akita Y."/>
            <person name="Ueki A."/>
            <person name="Tonouchi A."/>
            <person name="Sugawara Y."/>
            <person name="Honma S."/>
            <person name="Kaku N."/>
            <person name="Ueki K."/>
        </authorList>
    </citation>
    <scope>NUCLEOTIDE SEQUENCE</scope>
    <source>
        <strain evidence="7">SH051</strain>
    </source>
</reference>
<keyword evidence="2" id="KW-0489">Methyltransferase</keyword>
<keyword evidence="5" id="KW-0627">Porphyrin biosynthesis</keyword>
<proteinExistence type="predicted"/>
<evidence type="ECO:0000256" key="1">
    <source>
        <dbReference type="ARBA" id="ARBA00012162"/>
    </source>
</evidence>
<dbReference type="NCBIfam" id="TIGR01469">
    <property type="entry name" value="cobA_cysG_Cterm"/>
    <property type="match status" value="1"/>
</dbReference>
<dbReference type="PANTHER" id="PTHR45790">
    <property type="entry name" value="SIROHEME SYNTHASE-RELATED"/>
    <property type="match status" value="1"/>
</dbReference>
<dbReference type="PANTHER" id="PTHR45790:SF3">
    <property type="entry name" value="S-ADENOSYL-L-METHIONINE-DEPENDENT UROPORPHYRINOGEN III METHYLTRANSFERASE, CHLOROPLASTIC"/>
    <property type="match status" value="1"/>
</dbReference>
<dbReference type="SUPFAM" id="SSF53790">
    <property type="entry name" value="Tetrapyrrole methylase"/>
    <property type="match status" value="1"/>
</dbReference>
<dbReference type="InterPro" id="IPR000878">
    <property type="entry name" value="4pyrrol_Mease"/>
</dbReference>
<dbReference type="GO" id="GO:0004851">
    <property type="term" value="F:uroporphyrin-III C-methyltransferase activity"/>
    <property type="evidence" value="ECO:0007669"/>
    <property type="project" value="UniProtKB-EC"/>
</dbReference>
<dbReference type="FunFam" id="3.40.1010.10:FF:000001">
    <property type="entry name" value="Siroheme synthase"/>
    <property type="match status" value="1"/>
</dbReference>
<sequence>MNVRPAQTGEVILVGGGPGDPDLLTVGGLRALQHADVVLYDHLAPLACLDDTKPGATLIDVGKLPGGRHTDQAKINQLLIEHAQTGASVVRFKGGDPFVLGRGSEEWLACAEAGVPVRVIPGVSSAIAGPELAGIPLTHRGLTQGFTVVSGHVGPNHPASTVNWPVVAKTAGTIVILMGVRHLADICAALIANGLDAQTPAAVVAQATTPDQQVVRGTVATLPALAAAAGIQPPALTVIGSVVGLDLLHR</sequence>